<accession>A0A0A9GLP2</accession>
<reference evidence="1" key="1">
    <citation type="submission" date="2014-09" db="EMBL/GenBank/DDBJ databases">
        <authorList>
            <person name="Magalhaes I.L.F."/>
            <person name="Oliveira U."/>
            <person name="Santos F.R."/>
            <person name="Vidigal T.H.D.A."/>
            <person name="Brescovit A.D."/>
            <person name="Santos A.J."/>
        </authorList>
    </citation>
    <scope>NUCLEOTIDE SEQUENCE</scope>
    <source>
        <tissue evidence="1">Shoot tissue taken approximately 20 cm above the soil surface</tissue>
    </source>
</reference>
<dbReference type="AlphaFoldDB" id="A0A0A9GLP2"/>
<evidence type="ECO:0000313" key="1">
    <source>
        <dbReference type="EMBL" id="JAE21568.1"/>
    </source>
</evidence>
<dbReference type="EMBL" id="GBRH01176328">
    <property type="protein sequence ID" value="JAE21568.1"/>
    <property type="molecule type" value="Transcribed_RNA"/>
</dbReference>
<sequence length="51" mass="6109">MLQQNCKYCSLVSRQYVDLSFTMLQQNRIHSHVPILRDNTYVPISLMSWHI</sequence>
<proteinExistence type="predicted"/>
<reference evidence="1" key="2">
    <citation type="journal article" date="2015" name="Data Brief">
        <title>Shoot transcriptome of the giant reed, Arundo donax.</title>
        <authorList>
            <person name="Barrero R.A."/>
            <person name="Guerrero F.D."/>
            <person name="Moolhuijzen P."/>
            <person name="Goolsby J.A."/>
            <person name="Tidwell J."/>
            <person name="Bellgard S.E."/>
            <person name="Bellgard M.I."/>
        </authorList>
    </citation>
    <scope>NUCLEOTIDE SEQUENCE</scope>
    <source>
        <tissue evidence="1">Shoot tissue taken approximately 20 cm above the soil surface</tissue>
    </source>
</reference>
<protein>
    <submittedName>
        <fullName evidence="1">Uncharacterized protein</fullName>
    </submittedName>
</protein>
<name>A0A0A9GLP2_ARUDO</name>
<organism evidence="1">
    <name type="scientific">Arundo donax</name>
    <name type="common">Giant reed</name>
    <name type="synonym">Donax arundinaceus</name>
    <dbReference type="NCBI Taxonomy" id="35708"/>
    <lineage>
        <taxon>Eukaryota</taxon>
        <taxon>Viridiplantae</taxon>
        <taxon>Streptophyta</taxon>
        <taxon>Embryophyta</taxon>
        <taxon>Tracheophyta</taxon>
        <taxon>Spermatophyta</taxon>
        <taxon>Magnoliopsida</taxon>
        <taxon>Liliopsida</taxon>
        <taxon>Poales</taxon>
        <taxon>Poaceae</taxon>
        <taxon>PACMAD clade</taxon>
        <taxon>Arundinoideae</taxon>
        <taxon>Arundineae</taxon>
        <taxon>Arundo</taxon>
    </lineage>
</organism>